<sequence>MASHVNQQETSLINPRHFTIQVKWGMELKTIQKWDGRVDIINGVLVKVTPFIRHSMIDDSKLITSNSWSSTTYTSTEGVFIHFNGSLKTKLAFTTLSGDFNFVIDTLKINGKLDLLNNHVEIIDISDKYNYRIKGLEYGLYGDGEANIQPKSATVDSYGTWEIQYICGENGIKKDGGIRISWHFTKDWGEPQFTNPKEPNFVTINHSQNSKLSLRKNHQGFFEYPFTNGRIVIVTDEDLDEGSTITVTLGDTIQGSPGFQTATIADSSFEFRVESCSEYRNDGFPIYRRIKNNPILNIVSKKKMKNIFIVAPTLLKTNRFFSAKFRIEDAFRNEVSNNLYNFQLFFCQNNEKRFIGNYSFSGKNEHVLKIDSLKLAEAGIWRIEMKRDGQLLGQSNPIYITSQTIDKKIYWGELHGHTKYSDGYGEPIEYFNHAQNNAFLDFAFITDHDVELDAPDYTVDQMYTINKETVKQVTNNENFISAWSWEWSPNRTTNTSKHPYGDHNIYFFCDTTNIFPSGALNSQTISQLYNQLSNHKQKDKIHIIPHVGGAISNWEYHNPYFETLAEIYSVHGSFENFGQLALDKGYHVGFVSASDSHSGQVGGFSPGISANHFVNGGLTAIITNNLSKESLSKAMKERTVYATTGKRIFIDFKINTAVMGSIIKSQTAPIVEAIVAGEKQIRKIDLIKNGQIIHTEHNRIKDDSTLHILWKNEIDKSDLTNFNEGSWSRRLRSVNWSGSLESDSIELIDVYSFEVNKDRILENNNNIKWSSDTRGDYDGISIKVDNKNTGILLTVNSNDFKSIAGPKGIIREQTSTKKLENFQFSYNSVPETGLELKINDNDTDKILIYKGTPLAYELSMEYIDSGLLYHENYYYLRVTQIDGNMAWSSPIWVQYD</sequence>
<dbReference type="InterPro" id="IPR016195">
    <property type="entry name" value="Pol/histidinol_Pase-like"/>
</dbReference>
<dbReference type="AlphaFoldDB" id="A0A381UAZ3"/>
<evidence type="ECO:0000313" key="1">
    <source>
        <dbReference type="EMBL" id="SVA24527.1"/>
    </source>
</evidence>
<proteinExistence type="predicted"/>
<organism evidence="1">
    <name type="scientific">marine metagenome</name>
    <dbReference type="NCBI Taxonomy" id="408172"/>
    <lineage>
        <taxon>unclassified sequences</taxon>
        <taxon>metagenomes</taxon>
        <taxon>ecological metagenomes</taxon>
    </lineage>
</organism>
<dbReference type="Gene3D" id="3.20.20.140">
    <property type="entry name" value="Metal-dependent hydrolases"/>
    <property type="match status" value="1"/>
</dbReference>
<gene>
    <name evidence="1" type="ORF">METZ01_LOCUS77381</name>
</gene>
<name>A0A381UAZ3_9ZZZZ</name>
<accession>A0A381UAZ3</accession>
<dbReference type="SUPFAM" id="SSF89550">
    <property type="entry name" value="PHP domain-like"/>
    <property type="match status" value="1"/>
</dbReference>
<protein>
    <recommendedName>
        <fullName evidence="2">DUF3604 domain-containing protein</fullName>
    </recommendedName>
</protein>
<dbReference type="EMBL" id="UINC01005945">
    <property type="protein sequence ID" value="SVA24527.1"/>
    <property type="molecule type" value="Genomic_DNA"/>
</dbReference>
<reference evidence="1" key="1">
    <citation type="submission" date="2018-05" db="EMBL/GenBank/DDBJ databases">
        <authorList>
            <person name="Lanie J.A."/>
            <person name="Ng W.-L."/>
            <person name="Kazmierczak K.M."/>
            <person name="Andrzejewski T.M."/>
            <person name="Davidsen T.M."/>
            <person name="Wayne K.J."/>
            <person name="Tettelin H."/>
            <person name="Glass J.I."/>
            <person name="Rusch D."/>
            <person name="Podicherti R."/>
            <person name="Tsui H.-C.T."/>
            <person name="Winkler M.E."/>
        </authorList>
    </citation>
    <scope>NUCLEOTIDE SEQUENCE</scope>
</reference>
<evidence type="ECO:0008006" key="2">
    <source>
        <dbReference type="Google" id="ProtNLM"/>
    </source>
</evidence>